<protein>
    <submittedName>
        <fullName evidence="1">Uncharacterized protein</fullName>
    </submittedName>
</protein>
<proteinExistence type="predicted"/>
<name>A0A329TWV6_9FIRM</name>
<dbReference type="RefSeq" id="WP_112091940.1">
    <property type="nucleotide sequence ID" value="NZ_PRLD01000024.1"/>
</dbReference>
<reference evidence="1 2" key="1">
    <citation type="submission" date="2018-02" db="EMBL/GenBank/DDBJ databases">
        <title>Complete genome sequencing of Faecalibacterium prausnitzii strains isolated from the human gut.</title>
        <authorList>
            <person name="Fitzgerald B.C."/>
            <person name="Shkoporov A.N."/>
            <person name="Ross P.R."/>
            <person name="Hill C."/>
        </authorList>
    </citation>
    <scope>NUCLEOTIDE SEQUENCE [LARGE SCALE GENOMIC DNA]</scope>
    <source>
        <strain evidence="1 2">APC923/51-1</strain>
    </source>
</reference>
<dbReference type="Proteomes" id="UP000251281">
    <property type="component" value="Unassembled WGS sequence"/>
</dbReference>
<evidence type="ECO:0000313" key="1">
    <source>
        <dbReference type="EMBL" id="RAW54577.1"/>
    </source>
</evidence>
<organism evidence="1 2">
    <name type="scientific">Faecalibacterium prausnitzii</name>
    <dbReference type="NCBI Taxonomy" id="853"/>
    <lineage>
        <taxon>Bacteria</taxon>
        <taxon>Bacillati</taxon>
        <taxon>Bacillota</taxon>
        <taxon>Clostridia</taxon>
        <taxon>Eubacteriales</taxon>
        <taxon>Oscillospiraceae</taxon>
        <taxon>Faecalibacterium</taxon>
    </lineage>
</organism>
<gene>
    <name evidence="1" type="ORF">C4N24_14165</name>
</gene>
<dbReference type="AlphaFoldDB" id="A0A329TWV6"/>
<accession>A0A329TWV6</accession>
<dbReference type="EMBL" id="PRLD01000024">
    <property type="protein sequence ID" value="RAW54577.1"/>
    <property type="molecule type" value="Genomic_DNA"/>
</dbReference>
<comment type="caution">
    <text evidence="1">The sequence shown here is derived from an EMBL/GenBank/DDBJ whole genome shotgun (WGS) entry which is preliminary data.</text>
</comment>
<sequence length="143" mass="16541">MKKKKHISEEQHYLCEIGLEKMPYGSSWLFKSYTAESLTHITITAYYNVDEAFLQTPTAAWGNLRDCRAALRKLVSSVYLESDLNLPFGKNGKFLFQLGYTPVVSDMKKIVQKTAALSFPKWALSVWDMDTATLYMIKYDRRH</sequence>
<evidence type="ECO:0000313" key="2">
    <source>
        <dbReference type="Proteomes" id="UP000251281"/>
    </source>
</evidence>